<sequence length="1369" mass="154644">MHPYQLEGVRWLRHSFYQRTNAILADEMGLGKTVQVVAMLYALLKEDKLPGPFLIVGPLSTTTNWKREFSFWAPEMQVILYTGDRQNRSMINEYCLYLNKSSNIPAFHAMITSYEMVSLERATLCSFHWQTLIVDEAHRLKNKQSRLFRDLSSYNVEFKILLTGTPLQNNLDELVHLLHFLDPIKFNDFHNLNGQWATMTREERMGHLHNILKGHLLRRMKRDVIKDLPKKTETVVPLSLTHLQKRIYKLVLTKNYEQLRTRNLMNTLLHLQKICNHPYLMPAGDEVAPRLSGGIYEPRKLVEASAKLDLVMRMLPRLKEDGHRVLIFSHFIGMLDLIEIALRNEGFSFERIDGSIRGTLRQTAIDRFNAHNATPFVFLLSTRAGCEGINLASADTVILFDSDWNPHRDLQALARAHRIGQSRHVFIYRLIMRDTVEERILQVAHKKLALTKVVIDDDRKGDGSKKMSNLLRLSHSEAHNILKTGLEVLFAGDGDDEEEEGDKAVKQVESGVDQMSSTAGQISQSDHEDTDAPKQQPRPQSIVYDDEALARLLDRTRVVASDESVGAVDEYLSAFNSAHFAECQENLTVNGTDKIATTASQPADKPDVDPNEISQFWDSLLKRRHERLMSQEAQQRRSGVCRSMENCFTDASMVVIEDSDDSDHHGSPSTNGDDAGCGADAEVEFVSLVAGTRSLLFSTSGTRTKPEVVEENGDAYGLVQRRKSCRRPRPTAACLSTFHNVSQVDDEESETRRQRISRRFRRVEDSDNDFCPDTEESSDEVDNVEDVETWMRGSHMGEQGNSSAPTRNQNKGKKRKQLFTTNDDEHLQRALPTLDELQLAELYRQINWRTDSHSIYATWKDFSAQLSEDVVFSEDGKMTVYGFDAHDRQVFLESVMRFSDCHDYLILLSLVVRCTSVQRQSPEPKYSDLLSGSSAASSGSCAGTWPRAKSFLLYGLPPMGILPPPEWLPFSLRSKPPLSLFAYTNLFMRHLYEDPKVLDTETLSQPKFPPRWSDGLPTEGVSGIMVLSRIAMIALIRAKVIQFEDYNAVPRRYKKTTDSRFRFAIHEGGLTMLSLVWKQEMAELETRFAQVQTESTSPQTGKHRLFSVILRKWHYRHDFWLLAGIHAHGYAAFMEILADKRFSMVLLGLAERILPPEKADPFVRQKSDADLISEMRESCAFSAEIVAFLVDRLRMLEHALLVEQALASVTLAALGQTSADSTPEPPEALLKKNQELLSVFSSRLTQKGPIKRIDLPSDPEIAEKVKRAVFDLHLLLEDLYADMPGLPAALVCDGVDFAQPRFFTDSALSQPAARQPLAPSHLECHSPPPPEPSPSDPSCGPVPAQPPPTALLSPPAVDTTTVIEISDSD</sequence>
<dbReference type="InterPro" id="IPR049730">
    <property type="entry name" value="SNF2/RAD54-like_C"/>
</dbReference>
<evidence type="ECO:0000256" key="4">
    <source>
        <dbReference type="SAM" id="MobiDB-lite"/>
    </source>
</evidence>
<keyword evidence="2" id="KW-0378">Hydrolase</keyword>
<dbReference type="PANTHER" id="PTHR45623:SF17">
    <property type="entry name" value="CHROMODOMAIN-HELICASE-DNA-BINDING PROTEIN 3-RELATED"/>
    <property type="match status" value="1"/>
</dbReference>
<dbReference type="CDD" id="cd18793">
    <property type="entry name" value="SF2_C_SNF"/>
    <property type="match status" value="1"/>
</dbReference>
<feature type="domain" description="Helicase C-terminal" evidence="6">
    <location>
        <begin position="310"/>
        <end position="459"/>
    </location>
</feature>
<evidence type="ECO:0000256" key="2">
    <source>
        <dbReference type="ARBA" id="ARBA00022801"/>
    </source>
</evidence>
<dbReference type="InterPro" id="IPR014001">
    <property type="entry name" value="Helicase_ATP-bd"/>
</dbReference>
<dbReference type="Proteomes" id="UP000267029">
    <property type="component" value="Unassembled WGS sequence"/>
</dbReference>
<name>A0A3P6GEV0_MESCO</name>
<dbReference type="Pfam" id="PF00271">
    <property type="entry name" value="Helicase_C"/>
    <property type="match status" value="1"/>
</dbReference>
<organism evidence="7 8">
    <name type="scientific">Mesocestoides corti</name>
    <name type="common">Flatworm</name>
    <dbReference type="NCBI Taxonomy" id="53468"/>
    <lineage>
        <taxon>Eukaryota</taxon>
        <taxon>Metazoa</taxon>
        <taxon>Spiralia</taxon>
        <taxon>Lophotrochozoa</taxon>
        <taxon>Platyhelminthes</taxon>
        <taxon>Cestoda</taxon>
        <taxon>Eucestoda</taxon>
        <taxon>Cyclophyllidea</taxon>
        <taxon>Mesocestoididae</taxon>
        <taxon>Mesocestoides</taxon>
    </lineage>
</organism>
<dbReference type="SUPFAM" id="SSF52540">
    <property type="entry name" value="P-loop containing nucleoside triphosphate hydrolases"/>
    <property type="match status" value="2"/>
</dbReference>
<evidence type="ECO:0000313" key="7">
    <source>
        <dbReference type="EMBL" id="VDD77767.1"/>
    </source>
</evidence>
<evidence type="ECO:0000259" key="6">
    <source>
        <dbReference type="PROSITE" id="PS51194"/>
    </source>
</evidence>
<comment type="subcellular location">
    <subcellularLocation>
        <location evidence="1">Nucleus</location>
    </subcellularLocation>
</comment>
<dbReference type="Pfam" id="PF06461">
    <property type="entry name" value="CHDII_SANT-like"/>
    <property type="match status" value="1"/>
</dbReference>
<dbReference type="SMART" id="SM01146">
    <property type="entry name" value="DUF1086"/>
    <property type="match status" value="1"/>
</dbReference>
<dbReference type="InterPro" id="IPR027417">
    <property type="entry name" value="P-loop_NTPase"/>
</dbReference>
<feature type="domain" description="Helicase ATP-binding" evidence="5">
    <location>
        <begin position="13"/>
        <end position="184"/>
    </location>
</feature>
<keyword evidence="8" id="KW-1185">Reference proteome</keyword>
<feature type="region of interest" description="Disordered" evidence="4">
    <location>
        <begin position="793"/>
        <end position="815"/>
    </location>
</feature>
<dbReference type="Pfam" id="PF00176">
    <property type="entry name" value="SNF2-rel_dom"/>
    <property type="match status" value="1"/>
</dbReference>
<proteinExistence type="predicted"/>
<dbReference type="GO" id="GO:0003682">
    <property type="term" value="F:chromatin binding"/>
    <property type="evidence" value="ECO:0007669"/>
    <property type="project" value="TreeGrafter"/>
</dbReference>
<dbReference type="GO" id="GO:0016887">
    <property type="term" value="F:ATP hydrolysis activity"/>
    <property type="evidence" value="ECO:0007669"/>
    <property type="project" value="TreeGrafter"/>
</dbReference>
<dbReference type="Gene3D" id="1.10.10.60">
    <property type="entry name" value="Homeodomain-like"/>
    <property type="match status" value="1"/>
</dbReference>
<dbReference type="Pfam" id="PF08074">
    <property type="entry name" value="CHDCT2"/>
    <property type="match status" value="1"/>
</dbReference>
<dbReference type="GO" id="GO:0003677">
    <property type="term" value="F:DNA binding"/>
    <property type="evidence" value="ECO:0007669"/>
    <property type="project" value="InterPro"/>
</dbReference>
<dbReference type="InterPro" id="IPR000330">
    <property type="entry name" value="SNF2_N"/>
</dbReference>
<dbReference type="InterPro" id="IPR009462">
    <property type="entry name" value="CHD_II_SANT-like"/>
</dbReference>
<feature type="region of interest" description="Disordered" evidence="4">
    <location>
        <begin position="1309"/>
        <end position="1369"/>
    </location>
</feature>
<dbReference type="GO" id="GO:0000785">
    <property type="term" value="C:chromatin"/>
    <property type="evidence" value="ECO:0007669"/>
    <property type="project" value="TreeGrafter"/>
</dbReference>
<dbReference type="OrthoDB" id="5857104at2759"/>
<dbReference type="STRING" id="53468.A0A3P6GEV0"/>
<accession>A0A3P6GEV0</accession>
<evidence type="ECO:0000256" key="1">
    <source>
        <dbReference type="ARBA" id="ARBA00004123"/>
    </source>
</evidence>
<feature type="region of interest" description="Disordered" evidence="4">
    <location>
        <begin position="511"/>
        <end position="541"/>
    </location>
</feature>
<evidence type="ECO:0000259" key="5">
    <source>
        <dbReference type="PROSITE" id="PS51192"/>
    </source>
</evidence>
<evidence type="ECO:0000256" key="3">
    <source>
        <dbReference type="ARBA" id="ARBA00023242"/>
    </source>
</evidence>
<evidence type="ECO:0000313" key="8">
    <source>
        <dbReference type="Proteomes" id="UP000267029"/>
    </source>
</evidence>
<dbReference type="GO" id="GO:0042393">
    <property type="term" value="F:histone binding"/>
    <property type="evidence" value="ECO:0007669"/>
    <property type="project" value="TreeGrafter"/>
</dbReference>
<dbReference type="EMBL" id="UXSR01000982">
    <property type="protein sequence ID" value="VDD77767.1"/>
    <property type="molecule type" value="Genomic_DNA"/>
</dbReference>
<dbReference type="Gene3D" id="3.40.50.10810">
    <property type="entry name" value="Tandem AAA-ATPase domain"/>
    <property type="match status" value="1"/>
</dbReference>
<dbReference type="GO" id="GO:0140658">
    <property type="term" value="F:ATP-dependent chromatin remodeler activity"/>
    <property type="evidence" value="ECO:0007669"/>
    <property type="project" value="TreeGrafter"/>
</dbReference>
<feature type="compositionally biased region" description="Polar residues" evidence="4">
    <location>
        <begin position="513"/>
        <end position="524"/>
    </location>
</feature>
<dbReference type="GO" id="GO:0005524">
    <property type="term" value="F:ATP binding"/>
    <property type="evidence" value="ECO:0007669"/>
    <property type="project" value="InterPro"/>
</dbReference>
<dbReference type="InterPro" id="IPR038718">
    <property type="entry name" value="SNF2-like_sf"/>
</dbReference>
<feature type="compositionally biased region" description="Polar residues" evidence="4">
    <location>
        <begin position="799"/>
        <end position="809"/>
    </location>
</feature>
<dbReference type="SMART" id="SM00490">
    <property type="entry name" value="HELICc"/>
    <property type="match status" value="1"/>
</dbReference>
<dbReference type="InterPro" id="IPR012957">
    <property type="entry name" value="CHD_C2"/>
</dbReference>
<dbReference type="PROSITE" id="PS51192">
    <property type="entry name" value="HELICASE_ATP_BIND_1"/>
    <property type="match status" value="1"/>
</dbReference>
<dbReference type="InterPro" id="IPR001650">
    <property type="entry name" value="Helicase_C-like"/>
</dbReference>
<keyword evidence="3" id="KW-0539">Nucleus</keyword>
<dbReference type="PANTHER" id="PTHR45623">
    <property type="entry name" value="CHROMODOMAIN-HELICASE-DNA-BINDING PROTEIN 3-RELATED-RELATED"/>
    <property type="match status" value="1"/>
</dbReference>
<reference evidence="7 8" key="1">
    <citation type="submission" date="2018-10" db="EMBL/GenBank/DDBJ databases">
        <authorList>
            <consortium name="Pathogen Informatics"/>
        </authorList>
    </citation>
    <scope>NUCLEOTIDE SEQUENCE [LARGE SCALE GENOMIC DNA]</scope>
</reference>
<protein>
    <submittedName>
        <fullName evidence="7">Uncharacterized protein</fullName>
    </submittedName>
</protein>
<gene>
    <name evidence="7" type="ORF">MCOS_LOCUS3770</name>
</gene>
<dbReference type="SMART" id="SM00487">
    <property type="entry name" value="DEXDc"/>
    <property type="match status" value="1"/>
</dbReference>
<dbReference type="Gene3D" id="3.40.50.300">
    <property type="entry name" value="P-loop containing nucleotide triphosphate hydrolases"/>
    <property type="match status" value="1"/>
</dbReference>
<dbReference type="PROSITE" id="PS51194">
    <property type="entry name" value="HELICASE_CTER"/>
    <property type="match status" value="1"/>
</dbReference>
<feature type="compositionally biased region" description="Pro residues" evidence="4">
    <location>
        <begin position="1326"/>
        <end position="1335"/>
    </location>
</feature>
<feature type="region of interest" description="Disordered" evidence="4">
    <location>
        <begin position="658"/>
        <end position="678"/>
    </location>
</feature>
<dbReference type="GO" id="GO:0005634">
    <property type="term" value="C:nucleus"/>
    <property type="evidence" value="ECO:0007669"/>
    <property type="project" value="UniProtKB-SubCell"/>
</dbReference>